<accession>T1GP32</accession>
<keyword evidence="2" id="KW-1185">Reference proteome</keyword>
<name>T1GP32_MEGSC</name>
<reference evidence="1" key="2">
    <citation type="submission" date="2015-06" db="UniProtKB">
        <authorList>
            <consortium name="EnsemblMetazoa"/>
        </authorList>
    </citation>
    <scope>IDENTIFICATION</scope>
</reference>
<dbReference type="OMA" id="WKCEAAG"/>
<protein>
    <recommendedName>
        <fullName evidence="3">Chitin-binding type-2 domain-containing protein</fullName>
    </recommendedName>
</protein>
<dbReference type="PANTHER" id="PTHR20987:SF0">
    <property type="entry name" value="CHITIN-BINDING TYPE-2 DOMAIN-CONTAINING PROTEIN-RELATED"/>
    <property type="match status" value="1"/>
</dbReference>
<evidence type="ECO:0000313" key="2">
    <source>
        <dbReference type="Proteomes" id="UP000015102"/>
    </source>
</evidence>
<dbReference type="AlphaFoldDB" id="T1GP32"/>
<evidence type="ECO:0008006" key="3">
    <source>
        <dbReference type="Google" id="ProtNLM"/>
    </source>
</evidence>
<proteinExistence type="predicted"/>
<dbReference type="EMBL" id="CAQQ02027002">
    <property type="status" value="NOT_ANNOTATED_CDS"/>
    <property type="molecule type" value="Genomic_DNA"/>
</dbReference>
<sequence>MVEVTENEVMLVIRHNGRSACSSQEEIDTKYYANNFDPTKYWHCEAMNVPATDKQCGVERAFHQKKRECVPWNQWQWFPYDDPPNKA</sequence>
<dbReference type="EMBL" id="CAQQ02027004">
    <property type="status" value="NOT_ANNOTATED_CDS"/>
    <property type="molecule type" value="Genomic_DNA"/>
</dbReference>
<dbReference type="PANTHER" id="PTHR20987">
    <property type="entry name" value="CHITIN-BINDING TYPE-2 DOMAIN-CONTAINING PROTEIN-RELATED"/>
    <property type="match status" value="1"/>
</dbReference>
<reference evidence="2" key="1">
    <citation type="submission" date="2013-02" db="EMBL/GenBank/DDBJ databases">
        <authorList>
            <person name="Hughes D."/>
        </authorList>
    </citation>
    <scope>NUCLEOTIDE SEQUENCE</scope>
    <source>
        <strain>Durham</strain>
        <strain evidence="2">NC isolate 2 -- Noor lab</strain>
    </source>
</reference>
<dbReference type="Proteomes" id="UP000015102">
    <property type="component" value="Unassembled WGS sequence"/>
</dbReference>
<dbReference type="SUPFAM" id="SSF57625">
    <property type="entry name" value="Invertebrate chitin-binding proteins"/>
    <property type="match status" value="1"/>
</dbReference>
<dbReference type="InterPro" id="IPR036508">
    <property type="entry name" value="Chitin-bd_dom_sf"/>
</dbReference>
<dbReference type="EMBL" id="CAQQ02027003">
    <property type="status" value="NOT_ANNOTATED_CDS"/>
    <property type="molecule type" value="Genomic_DNA"/>
</dbReference>
<dbReference type="EnsemblMetazoa" id="MESCA005348-RA">
    <property type="protein sequence ID" value="MESCA005348-PA"/>
    <property type="gene ID" value="MESCA005348"/>
</dbReference>
<organism evidence="1 2">
    <name type="scientific">Megaselia scalaris</name>
    <name type="common">Humpbacked fly</name>
    <name type="synonym">Phora scalaris</name>
    <dbReference type="NCBI Taxonomy" id="36166"/>
    <lineage>
        <taxon>Eukaryota</taxon>
        <taxon>Metazoa</taxon>
        <taxon>Ecdysozoa</taxon>
        <taxon>Arthropoda</taxon>
        <taxon>Hexapoda</taxon>
        <taxon>Insecta</taxon>
        <taxon>Pterygota</taxon>
        <taxon>Neoptera</taxon>
        <taxon>Endopterygota</taxon>
        <taxon>Diptera</taxon>
        <taxon>Brachycera</taxon>
        <taxon>Muscomorpha</taxon>
        <taxon>Platypezoidea</taxon>
        <taxon>Phoridae</taxon>
        <taxon>Megaseliini</taxon>
        <taxon>Megaselia</taxon>
    </lineage>
</organism>
<dbReference type="GO" id="GO:0008061">
    <property type="term" value="F:chitin binding"/>
    <property type="evidence" value="ECO:0007669"/>
    <property type="project" value="InterPro"/>
</dbReference>
<dbReference type="HOGENOM" id="CLU_132266_1_0_1"/>
<evidence type="ECO:0000313" key="1">
    <source>
        <dbReference type="EnsemblMetazoa" id="MESCA005348-PA"/>
    </source>
</evidence>